<accession>A0A1M6BPR2</accession>
<keyword evidence="2" id="KW-1185">Reference proteome</keyword>
<dbReference type="OrthoDB" id="196963at2"/>
<reference evidence="1 2" key="1">
    <citation type="submission" date="2016-11" db="EMBL/GenBank/DDBJ databases">
        <authorList>
            <person name="Jaros S."/>
            <person name="Januszkiewicz K."/>
            <person name="Wedrychowicz H."/>
        </authorList>
    </citation>
    <scope>NUCLEOTIDE SEQUENCE [LARGE SCALE GENOMIC DNA]</scope>
    <source>
        <strain evidence="1 2">DSM 18772</strain>
    </source>
</reference>
<proteinExistence type="predicted"/>
<organism evidence="1 2">
    <name type="scientific">Rubritalea squalenifaciens DSM 18772</name>
    <dbReference type="NCBI Taxonomy" id="1123071"/>
    <lineage>
        <taxon>Bacteria</taxon>
        <taxon>Pseudomonadati</taxon>
        <taxon>Verrucomicrobiota</taxon>
        <taxon>Verrucomicrobiia</taxon>
        <taxon>Verrucomicrobiales</taxon>
        <taxon>Rubritaleaceae</taxon>
        <taxon>Rubritalea</taxon>
    </lineage>
</organism>
<dbReference type="EMBL" id="FQYR01000002">
    <property type="protein sequence ID" value="SHI50614.1"/>
    <property type="molecule type" value="Genomic_DNA"/>
</dbReference>
<dbReference type="Proteomes" id="UP000184510">
    <property type="component" value="Unassembled WGS sequence"/>
</dbReference>
<evidence type="ECO:0000313" key="2">
    <source>
        <dbReference type="Proteomes" id="UP000184510"/>
    </source>
</evidence>
<dbReference type="InParanoid" id="A0A1M6BPR2"/>
<evidence type="ECO:0000313" key="1">
    <source>
        <dbReference type="EMBL" id="SHI50614.1"/>
    </source>
</evidence>
<dbReference type="RefSeq" id="WP_143157712.1">
    <property type="nucleotide sequence ID" value="NZ_FQYR01000002.1"/>
</dbReference>
<gene>
    <name evidence="1" type="ORF">SAMN02745181_0276</name>
</gene>
<dbReference type="AlphaFoldDB" id="A0A1M6BPR2"/>
<sequence>MIRITLPLLLTLLPLCAEEQKAEAKTNPQDPNVRPAGEVVLQFEHRIEIPQIKRFKSEDGVLELFPGDTVHLEFQSKEGKLVDPKVVAKVTHPKRTISFSMTQDKDMTCLSRSTQIQQTVAFDCIHRQLGSEDFYSTQLIPTEKGLASFDSWSNTVWMLRLTNFEITDKSAQDVYEEKIKKREEAKKE</sequence>
<name>A0A1M6BPR2_9BACT</name>
<protein>
    <submittedName>
        <fullName evidence="1">Uncharacterized protein</fullName>
    </submittedName>
</protein>